<feature type="domain" description="HTH cro/C1-type" evidence="2">
    <location>
        <begin position="10"/>
        <end position="64"/>
    </location>
</feature>
<dbReference type="PANTHER" id="PTHR46558:SF4">
    <property type="entry name" value="DNA-BIDING PHAGE PROTEIN"/>
    <property type="match status" value="1"/>
</dbReference>
<dbReference type="Pfam" id="PF01381">
    <property type="entry name" value="HTH_3"/>
    <property type="match status" value="1"/>
</dbReference>
<dbReference type="SMART" id="SM00530">
    <property type="entry name" value="HTH_XRE"/>
    <property type="match status" value="1"/>
</dbReference>
<accession>A0ABS8LXP7</accession>
<gene>
    <name evidence="3" type="ORF">LNQ34_06180</name>
</gene>
<dbReference type="InterPro" id="IPR010982">
    <property type="entry name" value="Lambda_DNA-bd_dom_sf"/>
</dbReference>
<comment type="caution">
    <text evidence="3">The sequence shown here is derived from an EMBL/GenBank/DDBJ whole genome shotgun (WGS) entry which is preliminary data.</text>
</comment>
<dbReference type="PANTHER" id="PTHR46558">
    <property type="entry name" value="TRACRIPTIONAL REGULATORY PROTEIN-RELATED-RELATED"/>
    <property type="match status" value="1"/>
</dbReference>
<dbReference type="EMBL" id="JAJJMN010000001">
    <property type="protein sequence ID" value="MCC9017351.1"/>
    <property type="molecule type" value="Genomic_DNA"/>
</dbReference>
<keyword evidence="4" id="KW-1185">Reference proteome</keyword>
<dbReference type="Gene3D" id="1.10.260.40">
    <property type="entry name" value="lambda repressor-like DNA-binding domains"/>
    <property type="match status" value="1"/>
</dbReference>
<dbReference type="RefSeq" id="WP_229998968.1">
    <property type="nucleotide sequence ID" value="NZ_JAJJMN010000001.1"/>
</dbReference>
<dbReference type="PROSITE" id="PS50943">
    <property type="entry name" value="HTH_CROC1"/>
    <property type="match status" value="1"/>
</dbReference>
<sequence>MMNKTVGEKLKMLRKAKNMSQEEVADSLHISPSAYARMERGESTSWAVHFKRICEVFEIAPEELVREEIGVKTYESLLNIDQLIDYSMLGIYRKIIRKYELEIEDLKSIIEHLNKGQD</sequence>
<dbReference type="Proteomes" id="UP001430700">
    <property type="component" value="Unassembled WGS sequence"/>
</dbReference>
<dbReference type="CDD" id="cd00093">
    <property type="entry name" value="HTH_XRE"/>
    <property type="match status" value="1"/>
</dbReference>
<organism evidence="3 4">
    <name type="scientific">Flavobacterium lipolyticum</name>
    <dbReference type="NCBI Taxonomy" id="2893754"/>
    <lineage>
        <taxon>Bacteria</taxon>
        <taxon>Pseudomonadati</taxon>
        <taxon>Bacteroidota</taxon>
        <taxon>Flavobacteriia</taxon>
        <taxon>Flavobacteriales</taxon>
        <taxon>Flavobacteriaceae</taxon>
        <taxon>Flavobacterium</taxon>
    </lineage>
</organism>
<dbReference type="InterPro" id="IPR001387">
    <property type="entry name" value="Cro/C1-type_HTH"/>
</dbReference>
<evidence type="ECO:0000256" key="1">
    <source>
        <dbReference type="ARBA" id="ARBA00023125"/>
    </source>
</evidence>
<name>A0ABS8LXP7_9FLAO</name>
<evidence type="ECO:0000259" key="2">
    <source>
        <dbReference type="PROSITE" id="PS50943"/>
    </source>
</evidence>
<evidence type="ECO:0000313" key="3">
    <source>
        <dbReference type="EMBL" id="MCC9017351.1"/>
    </source>
</evidence>
<proteinExistence type="predicted"/>
<keyword evidence="1" id="KW-0238">DNA-binding</keyword>
<protein>
    <submittedName>
        <fullName evidence="3">Helix-turn-helix domain-containing protein</fullName>
    </submittedName>
</protein>
<dbReference type="SUPFAM" id="SSF47413">
    <property type="entry name" value="lambda repressor-like DNA-binding domains"/>
    <property type="match status" value="1"/>
</dbReference>
<evidence type="ECO:0000313" key="4">
    <source>
        <dbReference type="Proteomes" id="UP001430700"/>
    </source>
</evidence>
<reference evidence="3" key="1">
    <citation type="submission" date="2021-11" db="EMBL/GenBank/DDBJ databases">
        <title>Description of novel Flavobacterium species.</title>
        <authorList>
            <person name="Saticioglu I.B."/>
            <person name="Ay H."/>
            <person name="Altun S."/>
            <person name="Duman M."/>
        </authorList>
    </citation>
    <scope>NUCLEOTIDE SEQUENCE</scope>
    <source>
        <strain evidence="3">F-126</strain>
    </source>
</reference>